<feature type="domain" description="Transcription factor IIIC putative zinc-finger" evidence="2">
    <location>
        <begin position="495"/>
        <end position="580"/>
    </location>
</feature>
<evidence type="ECO:0000313" key="3">
    <source>
        <dbReference type="EMBL" id="KIX99783.1"/>
    </source>
</evidence>
<proteinExistence type="predicted"/>
<dbReference type="InterPro" id="IPR024764">
    <property type="entry name" value="TFIIIC_Znf"/>
</dbReference>
<dbReference type="Pfam" id="PF12657">
    <property type="entry name" value="TFIIIC_delta"/>
    <property type="match status" value="2"/>
</dbReference>
<reference evidence="3 4" key="1">
    <citation type="submission" date="2015-01" db="EMBL/GenBank/DDBJ databases">
        <title>The Genome Sequence of Fonsecaea multimorphosa CBS 102226.</title>
        <authorList>
            <consortium name="The Broad Institute Genomics Platform"/>
            <person name="Cuomo C."/>
            <person name="de Hoog S."/>
            <person name="Gorbushina A."/>
            <person name="Stielow B."/>
            <person name="Teixiera M."/>
            <person name="Abouelleil A."/>
            <person name="Chapman S.B."/>
            <person name="Priest M."/>
            <person name="Young S.K."/>
            <person name="Wortman J."/>
            <person name="Nusbaum C."/>
            <person name="Birren B."/>
        </authorList>
    </citation>
    <scope>NUCLEOTIDE SEQUENCE [LARGE SCALE GENOMIC DNA]</scope>
    <source>
        <strain evidence="3 4">CBS 102226</strain>
    </source>
</reference>
<dbReference type="OrthoDB" id="6021743at2759"/>
<dbReference type="GeneID" id="27710165"/>
<dbReference type="InterPro" id="IPR024761">
    <property type="entry name" value="TFIIIC_delta_N"/>
</dbReference>
<dbReference type="EMBL" id="KN848068">
    <property type="protein sequence ID" value="KIX99783.1"/>
    <property type="molecule type" value="Genomic_DNA"/>
</dbReference>
<accession>A0A0D2KSS9</accession>
<dbReference type="VEuPathDB" id="FungiDB:Z520_04419"/>
<dbReference type="InterPro" id="IPR044230">
    <property type="entry name" value="GTF3C4"/>
</dbReference>
<organism evidence="3 4">
    <name type="scientific">Fonsecaea multimorphosa CBS 102226</name>
    <dbReference type="NCBI Taxonomy" id="1442371"/>
    <lineage>
        <taxon>Eukaryota</taxon>
        <taxon>Fungi</taxon>
        <taxon>Dikarya</taxon>
        <taxon>Ascomycota</taxon>
        <taxon>Pezizomycotina</taxon>
        <taxon>Eurotiomycetes</taxon>
        <taxon>Chaetothyriomycetidae</taxon>
        <taxon>Chaetothyriales</taxon>
        <taxon>Herpotrichiellaceae</taxon>
        <taxon>Fonsecaea</taxon>
    </lineage>
</organism>
<evidence type="ECO:0000259" key="1">
    <source>
        <dbReference type="Pfam" id="PF12657"/>
    </source>
</evidence>
<dbReference type="RefSeq" id="XP_016633906.1">
    <property type="nucleotide sequence ID" value="XM_016774926.1"/>
</dbReference>
<dbReference type="PANTHER" id="PTHR15496:SF2">
    <property type="entry name" value="GENERAL TRANSCRIPTION FACTOR 3C POLYPEPTIDE 4"/>
    <property type="match status" value="1"/>
</dbReference>
<dbReference type="GO" id="GO:0004402">
    <property type="term" value="F:histone acetyltransferase activity"/>
    <property type="evidence" value="ECO:0007669"/>
    <property type="project" value="InterPro"/>
</dbReference>
<evidence type="ECO:0000259" key="2">
    <source>
        <dbReference type="Pfam" id="PF12660"/>
    </source>
</evidence>
<sequence>METLKGNLEPVTLSYWPTCKNALTWSPEDLAVAAGELVHILTPRDASRSLGDPGHKQWHTFTLRVNQFESSEWPLQQLATITQFSIGEELSESTVVSLSWSPSGLGIYRRSVLAILTSNLILSLWESNGRLGVWQRTAIVNQYLPRVEAADSSRRKQRVRAFHWLPALSLSAGSRWGSQLLAVADDDFTVLFFRLWKTNLTAYGDWSCKLLAQYKIPDLKHLDARAMKRLGLRTILAQSSPISSLETGKWRFMAEPSKHSGSAAVDLKVSFGQCSEAKYLSVQVNWMDEGNDNNRHEMELSITPLRSESSFFPLEMPTQSQFDSAIQKARSDFDRSFGLGGRIRVNYWGTEFSPDQTIAAACISLHPSDMIEYGAPSAQRTTVVFARMHEPLVSEITQKAPSEVQKGILEFVRDSPLDLVKTDLDKHIVRTAAALIKLHFNSVSPLTHWADDVLNLLPTNVSGQVHQHIDQRAAHNHTGPMAAAESGGENTVLADEVCELCGDIIPFSADPSQAKCNRGHQFTRCSLSFVAVQEPGISVYCSKCGRQFLDPGKLERADGPSLSQALFDHFDVCPYCQGKFRG</sequence>
<feature type="domain" description="Transcription factor IIIC 90kDa subunit N-terminal" evidence="1">
    <location>
        <begin position="25"/>
        <end position="252"/>
    </location>
</feature>
<dbReference type="PANTHER" id="PTHR15496">
    <property type="entry name" value="GENERAL TRANSCRIPTION FACTOR 3C POLYPEPTIDE 4 FAMILY"/>
    <property type="match status" value="1"/>
</dbReference>
<dbReference type="Pfam" id="PF12660">
    <property type="entry name" value="zf-TFIIIC"/>
    <property type="match status" value="1"/>
</dbReference>
<protein>
    <recommendedName>
        <fullName evidence="5">Transcription factor IIIC putative zinc-finger domain-containing protein</fullName>
    </recommendedName>
</protein>
<dbReference type="AlphaFoldDB" id="A0A0D2KSS9"/>
<dbReference type="STRING" id="1442371.A0A0D2KSS9"/>
<feature type="domain" description="Transcription factor IIIC 90kDa subunit N-terminal" evidence="1">
    <location>
        <begin position="296"/>
        <end position="386"/>
    </location>
</feature>
<evidence type="ECO:0000313" key="4">
    <source>
        <dbReference type="Proteomes" id="UP000053411"/>
    </source>
</evidence>
<dbReference type="GO" id="GO:0006384">
    <property type="term" value="P:transcription initiation at RNA polymerase III promoter"/>
    <property type="evidence" value="ECO:0007669"/>
    <property type="project" value="InterPro"/>
</dbReference>
<name>A0A0D2KSS9_9EURO</name>
<evidence type="ECO:0008006" key="5">
    <source>
        <dbReference type="Google" id="ProtNLM"/>
    </source>
</evidence>
<gene>
    <name evidence="3" type="ORF">Z520_04419</name>
</gene>
<dbReference type="GO" id="GO:0000127">
    <property type="term" value="C:transcription factor TFIIIC complex"/>
    <property type="evidence" value="ECO:0007669"/>
    <property type="project" value="InterPro"/>
</dbReference>
<dbReference type="Proteomes" id="UP000053411">
    <property type="component" value="Unassembled WGS sequence"/>
</dbReference>
<keyword evidence="4" id="KW-1185">Reference proteome</keyword>